<dbReference type="AlphaFoldDB" id="A0A840RXH9"/>
<sequence length="46" mass="5222">MDVRASERLNIEDSLAALIAEQDYSNHRANHRQAIAKTSRSRAVKQ</sequence>
<evidence type="ECO:0000313" key="1">
    <source>
        <dbReference type="EMBL" id="MBB5201160.1"/>
    </source>
</evidence>
<accession>A0A840RXH9</accession>
<evidence type="ECO:0000313" key="2">
    <source>
        <dbReference type="Proteomes" id="UP000571084"/>
    </source>
</evidence>
<proteinExistence type="predicted"/>
<comment type="caution">
    <text evidence="1">The sequence shown here is derived from an EMBL/GenBank/DDBJ whole genome shotgun (WGS) entry which is preliminary data.</text>
</comment>
<dbReference type="Proteomes" id="UP000571084">
    <property type="component" value="Unassembled WGS sequence"/>
</dbReference>
<gene>
    <name evidence="1" type="ORF">HNR39_003009</name>
</gene>
<reference evidence="1 2" key="1">
    <citation type="submission" date="2020-08" db="EMBL/GenBank/DDBJ databases">
        <title>Genomic Encyclopedia of Type Strains, Phase IV (KMG-IV): sequencing the most valuable type-strain genomes for metagenomic binning, comparative biology and taxonomic classification.</title>
        <authorList>
            <person name="Goeker M."/>
        </authorList>
    </citation>
    <scope>NUCLEOTIDE SEQUENCE [LARGE SCALE GENOMIC DNA]</scope>
    <source>
        <strain evidence="1 2">DSM 23240</strain>
    </source>
</reference>
<name>A0A840RXH9_9BURK</name>
<dbReference type="EMBL" id="JACHHQ010000006">
    <property type="protein sequence ID" value="MBB5201160.1"/>
    <property type="molecule type" value="Genomic_DNA"/>
</dbReference>
<organism evidence="1 2">
    <name type="scientific">Glaciimonas immobilis</name>
    <dbReference type="NCBI Taxonomy" id="728004"/>
    <lineage>
        <taxon>Bacteria</taxon>
        <taxon>Pseudomonadati</taxon>
        <taxon>Pseudomonadota</taxon>
        <taxon>Betaproteobacteria</taxon>
        <taxon>Burkholderiales</taxon>
        <taxon>Oxalobacteraceae</taxon>
        <taxon>Glaciimonas</taxon>
    </lineage>
</organism>
<protein>
    <submittedName>
        <fullName evidence="1">Uncharacterized protein</fullName>
    </submittedName>
</protein>
<keyword evidence="2" id="KW-1185">Reference proteome</keyword>